<evidence type="ECO:0000313" key="3">
    <source>
        <dbReference type="Proteomes" id="UP001161247"/>
    </source>
</evidence>
<evidence type="ECO:0000313" key="2">
    <source>
        <dbReference type="EMBL" id="CAI9098849.1"/>
    </source>
</evidence>
<dbReference type="Proteomes" id="UP001161247">
    <property type="component" value="Chromosome 3"/>
</dbReference>
<sequence>MLVTEVVTDTKDDSVEVLLREEPRKELRIVHHHCAASLRGTNKRLYTNLRKTMLSLILRRTVGQSPQGIVNKTTNLVGDMGRLRTMRGSEESQPFDPGDCSHE</sequence>
<keyword evidence="3" id="KW-1185">Reference proteome</keyword>
<dbReference type="AlphaFoldDB" id="A0AAV1CTA5"/>
<accession>A0AAV1CTA5</accession>
<gene>
    <name evidence="2" type="ORF">OLC1_LOCUS8968</name>
</gene>
<organism evidence="2 3">
    <name type="scientific">Oldenlandia corymbosa var. corymbosa</name>
    <dbReference type="NCBI Taxonomy" id="529605"/>
    <lineage>
        <taxon>Eukaryota</taxon>
        <taxon>Viridiplantae</taxon>
        <taxon>Streptophyta</taxon>
        <taxon>Embryophyta</taxon>
        <taxon>Tracheophyta</taxon>
        <taxon>Spermatophyta</taxon>
        <taxon>Magnoliopsida</taxon>
        <taxon>eudicotyledons</taxon>
        <taxon>Gunneridae</taxon>
        <taxon>Pentapetalae</taxon>
        <taxon>asterids</taxon>
        <taxon>lamiids</taxon>
        <taxon>Gentianales</taxon>
        <taxon>Rubiaceae</taxon>
        <taxon>Rubioideae</taxon>
        <taxon>Spermacoceae</taxon>
        <taxon>Hedyotis-Oldenlandia complex</taxon>
        <taxon>Oldenlandia</taxon>
    </lineage>
</organism>
<protein>
    <submittedName>
        <fullName evidence="2">OLC1v1035572C1</fullName>
    </submittedName>
</protein>
<proteinExistence type="predicted"/>
<feature type="region of interest" description="Disordered" evidence="1">
    <location>
        <begin position="69"/>
        <end position="103"/>
    </location>
</feature>
<name>A0AAV1CTA5_OLDCO</name>
<evidence type="ECO:0000256" key="1">
    <source>
        <dbReference type="SAM" id="MobiDB-lite"/>
    </source>
</evidence>
<reference evidence="2" key="1">
    <citation type="submission" date="2023-03" db="EMBL/GenBank/DDBJ databases">
        <authorList>
            <person name="Julca I."/>
        </authorList>
    </citation>
    <scope>NUCLEOTIDE SEQUENCE</scope>
</reference>
<dbReference type="EMBL" id="OX459120">
    <property type="protein sequence ID" value="CAI9098849.1"/>
    <property type="molecule type" value="Genomic_DNA"/>
</dbReference>